<accession>A0A1G7MEL4</accession>
<keyword evidence="3" id="KW-0808">Transferase</keyword>
<feature type="transmembrane region" description="Helical" evidence="1">
    <location>
        <begin position="67"/>
        <end position="89"/>
    </location>
</feature>
<organism evidence="3 4">
    <name type="scientific">Terriglobus roseus</name>
    <dbReference type="NCBI Taxonomy" id="392734"/>
    <lineage>
        <taxon>Bacteria</taxon>
        <taxon>Pseudomonadati</taxon>
        <taxon>Acidobacteriota</taxon>
        <taxon>Terriglobia</taxon>
        <taxon>Terriglobales</taxon>
        <taxon>Acidobacteriaceae</taxon>
        <taxon>Terriglobus</taxon>
    </lineage>
</organism>
<feature type="transmembrane region" description="Helical" evidence="1">
    <location>
        <begin position="279"/>
        <end position="302"/>
    </location>
</feature>
<feature type="transmembrane region" description="Helical" evidence="1">
    <location>
        <begin position="358"/>
        <end position="377"/>
    </location>
</feature>
<feature type="transmembrane region" description="Helical" evidence="1">
    <location>
        <begin position="192"/>
        <end position="215"/>
    </location>
</feature>
<dbReference type="GO" id="GO:0016020">
    <property type="term" value="C:membrane"/>
    <property type="evidence" value="ECO:0007669"/>
    <property type="project" value="TreeGrafter"/>
</dbReference>
<dbReference type="AlphaFoldDB" id="A0A1G7MEL4"/>
<dbReference type="GO" id="GO:0000271">
    <property type="term" value="P:polysaccharide biosynthetic process"/>
    <property type="evidence" value="ECO:0007669"/>
    <property type="project" value="TreeGrafter"/>
</dbReference>
<keyword evidence="3" id="KW-0378">Hydrolase</keyword>
<dbReference type="GO" id="GO:0016747">
    <property type="term" value="F:acyltransferase activity, transferring groups other than amino-acyl groups"/>
    <property type="evidence" value="ECO:0007669"/>
    <property type="project" value="InterPro"/>
</dbReference>
<keyword evidence="1" id="KW-1133">Transmembrane helix</keyword>
<sequence length="413" mass="46684">MSDNRKMDVVQQENQSHAEEAPVIKHVLALDGLRGTAILLVLICHEWGDVFTVHGGVFLRTLNHLTAAGWVGVDLFFALSGFLLTGILFETQNEPSALRNFYARRALRTFPLYYGVLIVLVVGTMVAGYHWSPRLILWFTYLDNFDAVNWGGSPVTNASWVYIRHFWSLAVEEQFYLFWPVLLFAMKTQRRIVQAALGLAAFCLLFRIGMGLSGLTEAHPTILYCWTPARLDGMLFGAALAIGIRSNWRGRLLWICTWLARVGIPLAIVYVAMHGLYMFWSPISSTLGFTLIAIMLTALIGVSLQPGPAKRIFEHPVLRFFGKYSYGMYVLEPFVGEGIDRWVLPSVRLLIKSHTVVAYLRGAFVAVPLVAIAWLSYEMYERHFLRLKRYFVSPTAEKRISTAERAVAVSTPR</sequence>
<feature type="transmembrane region" description="Helical" evidence="1">
    <location>
        <begin position="166"/>
        <end position="185"/>
    </location>
</feature>
<dbReference type="RefSeq" id="WP_156785131.1">
    <property type="nucleotide sequence ID" value="NZ_LT629690.1"/>
</dbReference>
<dbReference type="Pfam" id="PF01757">
    <property type="entry name" value="Acyl_transf_3"/>
    <property type="match status" value="1"/>
</dbReference>
<evidence type="ECO:0000313" key="4">
    <source>
        <dbReference type="Proteomes" id="UP000182427"/>
    </source>
</evidence>
<keyword evidence="3" id="KW-0012">Acyltransferase</keyword>
<dbReference type="PANTHER" id="PTHR23028">
    <property type="entry name" value="ACETYLTRANSFERASE"/>
    <property type="match status" value="1"/>
</dbReference>
<keyword evidence="1" id="KW-0812">Transmembrane</keyword>
<dbReference type="GO" id="GO:0016787">
    <property type="term" value="F:hydrolase activity"/>
    <property type="evidence" value="ECO:0007669"/>
    <property type="project" value="UniProtKB-KW"/>
</dbReference>
<evidence type="ECO:0000256" key="1">
    <source>
        <dbReference type="SAM" id="Phobius"/>
    </source>
</evidence>
<keyword evidence="1" id="KW-0472">Membrane</keyword>
<feature type="transmembrane region" description="Helical" evidence="1">
    <location>
        <begin position="110"/>
        <end position="131"/>
    </location>
</feature>
<keyword evidence="4" id="KW-1185">Reference proteome</keyword>
<feature type="domain" description="Acyltransferase 3" evidence="2">
    <location>
        <begin position="28"/>
        <end position="373"/>
    </location>
</feature>
<evidence type="ECO:0000259" key="2">
    <source>
        <dbReference type="Pfam" id="PF01757"/>
    </source>
</evidence>
<dbReference type="InterPro" id="IPR002656">
    <property type="entry name" value="Acyl_transf_3_dom"/>
</dbReference>
<dbReference type="Proteomes" id="UP000182427">
    <property type="component" value="Chromosome I"/>
</dbReference>
<evidence type="ECO:0000313" key="3">
    <source>
        <dbReference type="EMBL" id="SDF59569.1"/>
    </source>
</evidence>
<reference evidence="3 4" key="1">
    <citation type="submission" date="2016-10" db="EMBL/GenBank/DDBJ databases">
        <authorList>
            <person name="de Groot N.N."/>
        </authorList>
    </citation>
    <scope>NUCLEOTIDE SEQUENCE [LARGE SCALE GENOMIC DNA]</scope>
    <source>
        <strain evidence="3 4">GAS232</strain>
    </source>
</reference>
<feature type="transmembrane region" description="Helical" evidence="1">
    <location>
        <begin position="221"/>
        <end position="240"/>
    </location>
</feature>
<dbReference type="OrthoDB" id="9796461at2"/>
<dbReference type="EMBL" id="LT629690">
    <property type="protein sequence ID" value="SDF59569.1"/>
    <property type="molecule type" value="Genomic_DNA"/>
</dbReference>
<name>A0A1G7MEL4_9BACT</name>
<protein>
    <submittedName>
        <fullName evidence="3">Peptidoglycan/LPS O-acetylase OafA/YrhL, contains acyltransferase and SGNH-hydrolase domains</fullName>
    </submittedName>
</protein>
<dbReference type="PANTHER" id="PTHR23028:SF53">
    <property type="entry name" value="ACYL_TRANSF_3 DOMAIN-CONTAINING PROTEIN"/>
    <property type="match status" value="1"/>
</dbReference>
<proteinExistence type="predicted"/>
<feature type="transmembrane region" description="Helical" evidence="1">
    <location>
        <begin position="252"/>
        <end position="273"/>
    </location>
</feature>
<dbReference type="InterPro" id="IPR050879">
    <property type="entry name" value="Acyltransferase_3"/>
</dbReference>
<gene>
    <name evidence="3" type="ORF">SAMN05444167_2768</name>
</gene>